<evidence type="ECO:0000256" key="1">
    <source>
        <dbReference type="SAM" id="MobiDB-lite"/>
    </source>
</evidence>
<feature type="region of interest" description="Disordered" evidence="1">
    <location>
        <begin position="360"/>
        <end position="455"/>
    </location>
</feature>
<feature type="compositionally biased region" description="Low complexity" evidence="1">
    <location>
        <begin position="56"/>
        <end position="71"/>
    </location>
</feature>
<feature type="region of interest" description="Disordered" evidence="1">
    <location>
        <begin position="52"/>
        <end position="85"/>
    </location>
</feature>
<dbReference type="KEGG" id="tpal:117647100"/>
<evidence type="ECO:0000313" key="2">
    <source>
        <dbReference type="Proteomes" id="UP000515158"/>
    </source>
</evidence>
<name>A0A6P8Z3A3_THRPL</name>
<dbReference type="RefSeq" id="XP_034244515.1">
    <property type="nucleotide sequence ID" value="XM_034388624.1"/>
</dbReference>
<sequence>MDGSESRAMSPLKTHDDELHEKKSDVSEESTLKPLKKAHYVWQIKGNYHLKNSNHSSQARESSFSGASSSSLQEVINGGSETDVNEPTMEVERVPHVCEHHSSQSGGDNPLLKSSEEFTPLSPLHMGASSVSCVVCDTFNENVKKASLHIDEDRSRTPPLPTSHPDLNVRKWQTRQIAKAFMENTINSVLEEMGFTPVPESAPDSDPDDVLGSINFPRVDTSEEEEEDESVENEGILSAIQRHGLHRHTLQSLPEAGSHFSYSSSSPSRCFSSPPRLWEPKHLIYRPTFLDESPSSPESLSVGSDFGVSAEEQTLSPADIEEDADSTSSSNCEDDADEMQYNYAPPSSCRCAFLSLSKSKEAGPSSADSNTCTRSTSPDGKESSQTERPDEIPIISKKCSSRLEESDDDVSKKRQGKSIVSSCISKRSRVEPNEYSICSSSTPSQSSHSRTSPGLNADAVAISSLPNEENPPTFGHFDFMDAAVAAAIQKKGLSALTCQDL</sequence>
<keyword evidence="2" id="KW-1185">Reference proteome</keyword>
<organism evidence="3">
    <name type="scientific">Thrips palmi</name>
    <name type="common">Melon thrips</name>
    <dbReference type="NCBI Taxonomy" id="161013"/>
    <lineage>
        <taxon>Eukaryota</taxon>
        <taxon>Metazoa</taxon>
        <taxon>Ecdysozoa</taxon>
        <taxon>Arthropoda</taxon>
        <taxon>Hexapoda</taxon>
        <taxon>Insecta</taxon>
        <taxon>Pterygota</taxon>
        <taxon>Neoptera</taxon>
        <taxon>Paraneoptera</taxon>
        <taxon>Thysanoptera</taxon>
        <taxon>Terebrantia</taxon>
        <taxon>Thripoidea</taxon>
        <taxon>Thripidae</taxon>
        <taxon>Thrips</taxon>
    </lineage>
</organism>
<feature type="region of interest" description="Disordered" evidence="1">
    <location>
        <begin position="1"/>
        <end position="32"/>
    </location>
</feature>
<feature type="compositionally biased region" description="Basic and acidic residues" evidence="1">
    <location>
        <begin position="13"/>
        <end position="26"/>
    </location>
</feature>
<feature type="region of interest" description="Disordered" evidence="1">
    <location>
        <begin position="315"/>
        <end position="339"/>
    </location>
</feature>
<dbReference type="RefSeq" id="XP_034244524.1">
    <property type="nucleotide sequence ID" value="XM_034388633.1"/>
</dbReference>
<dbReference type="Proteomes" id="UP000515158">
    <property type="component" value="Unplaced"/>
</dbReference>
<evidence type="ECO:0000313" key="4">
    <source>
        <dbReference type="RefSeq" id="XP_034244524.1"/>
    </source>
</evidence>
<reference evidence="3 4" key="1">
    <citation type="submission" date="2025-04" db="UniProtKB">
        <authorList>
            <consortium name="RefSeq"/>
        </authorList>
    </citation>
    <scope>IDENTIFICATION</scope>
    <source>
        <tissue evidence="3 4">Total insect</tissue>
    </source>
</reference>
<gene>
    <name evidence="3 4" type="primary">LOC117647100</name>
</gene>
<proteinExistence type="predicted"/>
<dbReference type="GeneID" id="117647100"/>
<dbReference type="OrthoDB" id="6162705at2759"/>
<dbReference type="AlphaFoldDB" id="A0A6P8Z3A3"/>
<protein>
    <submittedName>
        <fullName evidence="3 4">Uncharacterized protein LOC117647100</fullName>
    </submittedName>
</protein>
<evidence type="ECO:0000313" key="3">
    <source>
        <dbReference type="RefSeq" id="XP_034244515.1"/>
    </source>
</evidence>
<feature type="compositionally biased region" description="Basic and acidic residues" evidence="1">
    <location>
        <begin position="379"/>
        <end position="391"/>
    </location>
</feature>
<feature type="compositionally biased region" description="Polar residues" evidence="1">
    <location>
        <begin position="366"/>
        <end position="378"/>
    </location>
</feature>
<accession>A0A6P8Z3A3</accession>
<feature type="compositionally biased region" description="Basic and acidic residues" evidence="1">
    <location>
        <begin position="401"/>
        <end position="412"/>
    </location>
</feature>
<feature type="compositionally biased region" description="Low complexity" evidence="1">
    <location>
        <begin position="436"/>
        <end position="452"/>
    </location>
</feature>